<dbReference type="Proteomes" id="UP001300692">
    <property type="component" value="Unassembled WGS sequence"/>
</dbReference>
<feature type="transmembrane region" description="Helical" evidence="1">
    <location>
        <begin position="124"/>
        <end position="145"/>
    </location>
</feature>
<feature type="transmembrane region" description="Helical" evidence="1">
    <location>
        <begin position="69"/>
        <end position="86"/>
    </location>
</feature>
<dbReference type="RefSeq" id="WP_264136323.1">
    <property type="nucleotide sequence ID" value="NZ_JAOYOD010000001.1"/>
</dbReference>
<sequence length="148" mass="16600">MSVRELSQRMDFGLHSISERFGLLFMQWAIGLIYIWFGMLKFFPGLSPAEILAANTLDTLAMGLVSKDLLLRGLAIFEVLLGVLLITRIKSKLIIAALLMHMFGTFMPILIFPNEVFSAPPFGFTIVGQYIMKNFVIIGAALVLYPKR</sequence>
<keyword evidence="1" id="KW-0812">Transmembrane</keyword>
<keyword evidence="1" id="KW-0472">Membrane</keyword>
<keyword evidence="3" id="KW-1185">Reference proteome</keyword>
<name>A0ABT3CPJ4_9BACT</name>
<evidence type="ECO:0000256" key="1">
    <source>
        <dbReference type="SAM" id="Phobius"/>
    </source>
</evidence>
<feature type="transmembrane region" description="Helical" evidence="1">
    <location>
        <begin position="21"/>
        <end position="39"/>
    </location>
</feature>
<dbReference type="EMBL" id="JAOYOD010000001">
    <property type="protein sequence ID" value="MCV9385537.1"/>
    <property type="molecule type" value="Genomic_DNA"/>
</dbReference>
<proteinExistence type="predicted"/>
<protein>
    <submittedName>
        <fullName evidence="2">Doxx family protein</fullName>
    </submittedName>
</protein>
<gene>
    <name evidence="2" type="ORF">N7U62_02630</name>
</gene>
<evidence type="ECO:0000313" key="3">
    <source>
        <dbReference type="Proteomes" id="UP001300692"/>
    </source>
</evidence>
<organism evidence="2 3">
    <name type="scientific">Reichenbachiella ulvae</name>
    <dbReference type="NCBI Taxonomy" id="2980104"/>
    <lineage>
        <taxon>Bacteria</taxon>
        <taxon>Pseudomonadati</taxon>
        <taxon>Bacteroidota</taxon>
        <taxon>Cytophagia</taxon>
        <taxon>Cytophagales</taxon>
        <taxon>Reichenbachiellaceae</taxon>
        <taxon>Reichenbachiella</taxon>
    </lineage>
</organism>
<comment type="caution">
    <text evidence="2">The sequence shown here is derived from an EMBL/GenBank/DDBJ whole genome shotgun (WGS) entry which is preliminary data.</text>
</comment>
<feature type="transmembrane region" description="Helical" evidence="1">
    <location>
        <begin position="93"/>
        <end position="112"/>
    </location>
</feature>
<reference evidence="2 3" key="1">
    <citation type="submission" date="2022-10" db="EMBL/GenBank/DDBJ databases">
        <title>Comparative genomics and taxonomic characterization of three novel marine species of genus Reichenbachiella exhibiting antioxidant and polysaccharide degradation activities.</title>
        <authorList>
            <person name="Muhammad N."/>
            <person name="Lee Y.-J."/>
            <person name="Ko J."/>
            <person name="Kim S.-G."/>
        </authorList>
    </citation>
    <scope>NUCLEOTIDE SEQUENCE [LARGE SCALE GENOMIC DNA]</scope>
    <source>
        <strain evidence="2 3">ABR2-5</strain>
    </source>
</reference>
<keyword evidence="1" id="KW-1133">Transmembrane helix</keyword>
<accession>A0ABT3CPJ4</accession>
<evidence type="ECO:0000313" key="2">
    <source>
        <dbReference type="EMBL" id="MCV9385537.1"/>
    </source>
</evidence>